<dbReference type="PANTHER" id="PTHR43215:SF14">
    <property type="entry name" value="RADIAL SPOKE HEAD 1 HOMOLOG"/>
    <property type="match status" value="1"/>
</dbReference>
<dbReference type="AlphaFoldDB" id="A0AAD5DSK9"/>
<dbReference type="FunFam" id="2.20.110.10:FF:000002">
    <property type="entry name" value="Phosphatidylinositol 4-phosphate 5-kinase 8"/>
    <property type="match status" value="1"/>
</dbReference>
<dbReference type="EMBL" id="JADXDR010000066">
    <property type="protein sequence ID" value="KAI7841230.1"/>
    <property type="molecule type" value="Genomic_DNA"/>
</dbReference>
<sequence>MARWTAAKFVAWVTLPSLILQTFNGLSPAELPLPVLAGALLSAALTSALAWACYRGRHPKEQGLLAGTAAGGASLAAAAYPLAAAIFGAAGLRVALLAGAVNSLAVWLGGYLLFATAGAAFPEQYVHLDGGKYRGEWLGMLKQGYGVYTYPSGAKYEGEWRNNLKEGRGVYRFPKGGLYEGEWRGGKMEGLGVRTYASGRVQAGVWRDGKLEADMEEWQCALAVEGAGEAAAAAGRVQVGGGGVADAAQQLLSDPSTWAFAAAAALIVAGRQLTPTLGLLTSQLAVAHGPLALLALGLTLELAPPQPRQVSAGWLIAEF</sequence>
<organism evidence="3 4">
    <name type="scientific">Chlorella ohadii</name>
    <dbReference type="NCBI Taxonomy" id="2649997"/>
    <lineage>
        <taxon>Eukaryota</taxon>
        <taxon>Viridiplantae</taxon>
        <taxon>Chlorophyta</taxon>
        <taxon>core chlorophytes</taxon>
        <taxon>Trebouxiophyceae</taxon>
        <taxon>Chlorellales</taxon>
        <taxon>Chlorellaceae</taxon>
        <taxon>Chlorella clade</taxon>
        <taxon>Chlorella</taxon>
    </lineage>
</organism>
<dbReference type="PANTHER" id="PTHR43215">
    <property type="entry name" value="RADIAL SPOKE HEAD 1 HOMOLOG"/>
    <property type="match status" value="1"/>
</dbReference>
<dbReference type="Gene3D" id="2.20.110.10">
    <property type="entry name" value="Histone H3 K4-specific methyltransferase SET7/9 N-terminal domain"/>
    <property type="match status" value="2"/>
</dbReference>
<evidence type="ECO:0000256" key="2">
    <source>
        <dbReference type="SAM" id="Phobius"/>
    </source>
</evidence>
<feature type="transmembrane region" description="Helical" evidence="2">
    <location>
        <begin position="94"/>
        <end position="114"/>
    </location>
</feature>
<name>A0AAD5DSK9_9CHLO</name>
<dbReference type="Proteomes" id="UP001205105">
    <property type="component" value="Unassembled WGS sequence"/>
</dbReference>
<feature type="transmembrane region" description="Helical" evidence="2">
    <location>
        <begin position="64"/>
        <end position="88"/>
    </location>
</feature>
<dbReference type="Pfam" id="PF02493">
    <property type="entry name" value="MORN"/>
    <property type="match status" value="3"/>
</dbReference>
<evidence type="ECO:0000313" key="4">
    <source>
        <dbReference type="Proteomes" id="UP001205105"/>
    </source>
</evidence>
<dbReference type="SUPFAM" id="SSF82185">
    <property type="entry name" value="Histone H3 K4-specific methyltransferase SET7/9 N-terminal domain"/>
    <property type="match status" value="1"/>
</dbReference>
<feature type="transmembrane region" description="Helical" evidence="2">
    <location>
        <begin position="35"/>
        <end position="52"/>
    </location>
</feature>
<dbReference type="SMART" id="SM00698">
    <property type="entry name" value="MORN"/>
    <property type="match status" value="3"/>
</dbReference>
<accession>A0AAD5DSK9</accession>
<keyword evidence="2" id="KW-1133">Transmembrane helix</keyword>
<reference evidence="3" key="1">
    <citation type="submission" date="2020-11" db="EMBL/GenBank/DDBJ databases">
        <title>Chlorella ohadii genome sequencing and assembly.</title>
        <authorList>
            <person name="Murik O."/>
            <person name="Treves H."/>
            <person name="Kedem I."/>
            <person name="Shotland Y."/>
            <person name="Kaplan A."/>
        </authorList>
    </citation>
    <scope>NUCLEOTIDE SEQUENCE</scope>
    <source>
        <strain evidence="3">1</strain>
    </source>
</reference>
<keyword evidence="2" id="KW-0812">Transmembrane</keyword>
<dbReference type="InterPro" id="IPR003409">
    <property type="entry name" value="MORN"/>
</dbReference>
<protein>
    <submittedName>
        <fullName evidence="3">Uncharacterized protein</fullName>
    </submittedName>
</protein>
<keyword evidence="2" id="KW-0472">Membrane</keyword>
<keyword evidence="1" id="KW-0677">Repeat</keyword>
<evidence type="ECO:0000256" key="1">
    <source>
        <dbReference type="ARBA" id="ARBA00022737"/>
    </source>
</evidence>
<gene>
    <name evidence="3" type="ORF">COHA_005067</name>
</gene>
<dbReference type="GO" id="GO:0016020">
    <property type="term" value="C:membrane"/>
    <property type="evidence" value="ECO:0007669"/>
    <property type="project" value="UniProtKB-ARBA"/>
</dbReference>
<evidence type="ECO:0000313" key="3">
    <source>
        <dbReference type="EMBL" id="KAI7841230.1"/>
    </source>
</evidence>
<comment type="caution">
    <text evidence="3">The sequence shown here is derived from an EMBL/GenBank/DDBJ whole genome shotgun (WGS) entry which is preliminary data.</text>
</comment>
<keyword evidence="4" id="KW-1185">Reference proteome</keyword>
<proteinExistence type="predicted"/>